<keyword evidence="2" id="KW-1185">Reference proteome</keyword>
<evidence type="ECO:0000313" key="2">
    <source>
        <dbReference type="Proteomes" id="UP000828390"/>
    </source>
</evidence>
<proteinExistence type="predicted"/>
<comment type="caution">
    <text evidence="1">The sequence shown here is derived from an EMBL/GenBank/DDBJ whole genome shotgun (WGS) entry which is preliminary data.</text>
</comment>
<accession>A0A9D3YFJ6</accession>
<dbReference type="AlphaFoldDB" id="A0A9D3YFJ6"/>
<evidence type="ECO:0000313" key="1">
    <source>
        <dbReference type="EMBL" id="KAH3697590.1"/>
    </source>
</evidence>
<protein>
    <submittedName>
        <fullName evidence="1">Uncharacterized protein</fullName>
    </submittedName>
</protein>
<dbReference type="EMBL" id="JAIWYP010000016">
    <property type="protein sequence ID" value="KAH3697590.1"/>
    <property type="molecule type" value="Genomic_DNA"/>
</dbReference>
<name>A0A9D3YFJ6_DREPO</name>
<reference evidence="1" key="1">
    <citation type="journal article" date="2019" name="bioRxiv">
        <title>The Genome of the Zebra Mussel, Dreissena polymorpha: A Resource for Invasive Species Research.</title>
        <authorList>
            <person name="McCartney M.A."/>
            <person name="Auch B."/>
            <person name="Kono T."/>
            <person name="Mallez S."/>
            <person name="Zhang Y."/>
            <person name="Obille A."/>
            <person name="Becker A."/>
            <person name="Abrahante J.E."/>
            <person name="Garbe J."/>
            <person name="Badalamenti J.P."/>
            <person name="Herman A."/>
            <person name="Mangelson H."/>
            <person name="Liachko I."/>
            <person name="Sullivan S."/>
            <person name="Sone E.D."/>
            <person name="Koren S."/>
            <person name="Silverstein K.A.T."/>
            <person name="Beckman K.B."/>
            <person name="Gohl D.M."/>
        </authorList>
    </citation>
    <scope>NUCLEOTIDE SEQUENCE</scope>
    <source>
        <strain evidence="1">Duluth1</strain>
        <tissue evidence="1">Whole animal</tissue>
    </source>
</reference>
<gene>
    <name evidence="1" type="ORF">DPMN_085093</name>
</gene>
<sequence>MQLLSTSREEMGTIDDVVLSAKSRAKGSEKTLEVYDPGILNTEEIINTVRKEKLSRITETEYCEAQVYKSMVKMLYRQSKDTTVPK</sequence>
<organism evidence="1 2">
    <name type="scientific">Dreissena polymorpha</name>
    <name type="common">Zebra mussel</name>
    <name type="synonym">Mytilus polymorpha</name>
    <dbReference type="NCBI Taxonomy" id="45954"/>
    <lineage>
        <taxon>Eukaryota</taxon>
        <taxon>Metazoa</taxon>
        <taxon>Spiralia</taxon>
        <taxon>Lophotrochozoa</taxon>
        <taxon>Mollusca</taxon>
        <taxon>Bivalvia</taxon>
        <taxon>Autobranchia</taxon>
        <taxon>Heteroconchia</taxon>
        <taxon>Euheterodonta</taxon>
        <taxon>Imparidentia</taxon>
        <taxon>Neoheterodontei</taxon>
        <taxon>Myida</taxon>
        <taxon>Dreissenoidea</taxon>
        <taxon>Dreissenidae</taxon>
        <taxon>Dreissena</taxon>
    </lineage>
</organism>
<dbReference type="Proteomes" id="UP000828390">
    <property type="component" value="Unassembled WGS sequence"/>
</dbReference>
<reference evidence="1" key="2">
    <citation type="submission" date="2020-11" db="EMBL/GenBank/DDBJ databases">
        <authorList>
            <person name="McCartney M.A."/>
            <person name="Auch B."/>
            <person name="Kono T."/>
            <person name="Mallez S."/>
            <person name="Becker A."/>
            <person name="Gohl D.M."/>
            <person name="Silverstein K.A.T."/>
            <person name="Koren S."/>
            <person name="Bechman K.B."/>
            <person name="Herman A."/>
            <person name="Abrahante J.E."/>
            <person name="Garbe J."/>
        </authorList>
    </citation>
    <scope>NUCLEOTIDE SEQUENCE</scope>
    <source>
        <strain evidence="1">Duluth1</strain>
        <tissue evidence="1">Whole animal</tissue>
    </source>
</reference>